<dbReference type="InterPro" id="IPR002401">
    <property type="entry name" value="Cyt_P450_E_grp-I"/>
</dbReference>
<dbReference type="InterPro" id="IPR050364">
    <property type="entry name" value="Cytochrome_P450_fung"/>
</dbReference>
<evidence type="ECO:0000256" key="5">
    <source>
        <dbReference type="ARBA" id="ARBA00022723"/>
    </source>
</evidence>
<comment type="pathway">
    <text evidence="2">Secondary metabolite biosynthesis.</text>
</comment>
<evidence type="ECO:0000313" key="12">
    <source>
        <dbReference type="Proteomes" id="UP000565441"/>
    </source>
</evidence>
<evidence type="ECO:0000256" key="6">
    <source>
        <dbReference type="ARBA" id="ARBA00023002"/>
    </source>
</evidence>
<dbReference type="PANTHER" id="PTHR46300">
    <property type="entry name" value="P450, PUTATIVE (EUROFUNG)-RELATED-RELATED"/>
    <property type="match status" value="1"/>
</dbReference>
<keyword evidence="5 9" id="KW-0479">Metal-binding</keyword>
<evidence type="ECO:0000256" key="1">
    <source>
        <dbReference type="ARBA" id="ARBA00001971"/>
    </source>
</evidence>
<proteinExistence type="inferred from homology"/>
<keyword evidence="10" id="KW-0732">Signal</keyword>
<protein>
    <recommendedName>
        <fullName evidence="13">Cytochrome P450</fullName>
    </recommendedName>
</protein>
<dbReference type="Pfam" id="PF00067">
    <property type="entry name" value="p450"/>
    <property type="match status" value="2"/>
</dbReference>
<sequence>MFLLLSASGALCLIALYLRLTSLRGPNYPPGPRSLPVFGNLLDLDSANPWLTYCRWGKQFGDILSFKIFTRRIVVINSYSIAVDLLDKRSSIYSDRPNLMMLDLMGWGFSVAFMRYADSRRRKYRRSMHTGLGPPNAAAMQQTLLQRSDTLVRQLLDSSEGFQSHLVNYAAASIMHHTFGFTDWNKYKYLVHDVTLKAINALSESVFFGAQAVFAFPILQMGSLGVVNHLPEWLPGAGFKRIAREQRALTSRLQEEPMEIVKKQMATGIHSSSWVSDLFEERDSSPPGALTEDNIKELAANVFTGGFDTANVIWHLINRVVGQQRLPDFGDREALPYLSAICREALRWHPPIPLAGHCVSETDEYMGYEIPAGTPVMANIWAMTRDASMFKDPDRFYPERFIKEDGSLDESSSDFVWGFSRRTCPGRTFAELTMWIAVARILAVYNIHKAIDSHGREIPVKEEYADRGLFV</sequence>
<dbReference type="PANTHER" id="PTHR46300:SF7">
    <property type="entry name" value="P450, PUTATIVE (EUROFUNG)-RELATED"/>
    <property type="match status" value="1"/>
</dbReference>
<gene>
    <name evidence="11" type="ORF">D9615_002747</name>
</gene>
<feature type="chain" id="PRO_5034225745" description="Cytochrome P450" evidence="10">
    <location>
        <begin position="24"/>
        <end position="471"/>
    </location>
</feature>
<dbReference type="EMBL" id="JAACJP010000008">
    <property type="protein sequence ID" value="KAF5382593.1"/>
    <property type="molecule type" value="Genomic_DNA"/>
</dbReference>
<evidence type="ECO:0000256" key="3">
    <source>
        <dbReference type="ARBA" id="ARBA00010617"/>
    </source>
</evidence>
<evidence type="ECO:0000313" key="11">
    <source>
        <dbReference type="EMBL" id="KAF5382593.1"/>
    </source>
</evidence>
<keyword evidence="8" id="KW-0503">Monooxygenase</keyword>
<keyword evidence="6" id="KW-0560">Oxidoreductase</keyword>
<evidence type="ECO:0000256" key="8">
    <source>
        <dbReference type="ARBA" id="ARBA00023033"/>
    </source>
</evidence>
<reference evidence="11 12" key="1">
    <citation type="journal article" date="2020" name="ISME J.">
        <title>Uncovering the hidden diversity of litter-decomposition mechanisms in mushroom-forming fungi.</title>
        <authorList>
            <person name="Floudas D."/>
            <person name="Bentzer J."/>
            <person name="Ahren D."/>
            <person name="Johansson T."/>
            <person name="Persson P."/>
            <person name="Tunlid A."/>
        </authorList>
    </citation>
    <scope>NUCLEOTIDE SEQUENCE [LARGE SCALE GENOMIC DNA]</scope>
    <source>
        <strain evidence="11 12">CBS 661.87</strain>
    </source>
</reference>
<comment type="similarity">
    <text evidence="3">Belongs to the cytochrome P450 family.</text>
</comment>
<accession>A0A8H5HG08</accession>
<evidence type="ECO:0000256" key="9">
    <source>
        <dbReference type="PIRSR" id="PIRSR602401-1"/>
    </source>
</evidence>
<dbReference type="OrthoDB" id="3934656at2759"/>
<evidence type="ECO:0000256" key="4">
    <source>
        <dbReference type="ARBA" id="ARBA00022617"/>
    </source>
</evidence>
<dbReference type="PRINTS" id="PR00463">
    <property type="entry name" value="EP450I"/>
</dbReference>
<comment type="cofactor">
    <cofactor evidence="1 9">
        <name>heme</name>
        <dbReference type="ChEBI" id="CHEBI:30413"/>
    </cofactor>
</comment>
<organism evidence="11 12">
    <name type="scientific">Tricholomella constricta</name>
    <dbReference type="NCBI Taxonomy" id="117010"/>
    <lineage>
        <taxon>Eukaryota</taxon>
        <taxon>Fungi</taxon>
        <taxon>Dikarya</taxon>
        <taxon>Basidiomycota</taxon>
        <taxon>Agaricomycotina</taxon>
        <taxon>Agaricomycetes</taxon>
        <taxon>Agaricomycetidae</taxon>
        <taxon>Agaricales</taxon>
        <taxon>Tricholomatineae</taxon>
        <taxon>Lyophyllaceae</taxon>
        <taxon>Tricholomella</taxon>
    </lineage>
</organism>
<evidence type="ECO:0000256" key="7">
    <source>
        <dbReference type="ARBA" id="ARBA00023004"/>
    </source>
</evidence>
<evidence type="ECO:0008006" key="13">
    <source>
        <dbReference type="Google" id="ProtNLM"/>
    </source>
</evidence>
<keyword evidence="12" id="KW-1185">Reference proteome</keyword>
<dbReference type="AlphaFoldDB" id="A0A8H5HG08"/>
<dbReference type="GO" id="GO:0020037">
    <property type="term" value="F:heme binding"/>
    <property type="evidence" value="ECO:0007669"/>
    <property type="project" value="InterPro"/>
</dbReference>
<keyword evidence="4 9" id="KW-0349">Heme</keyword>
<dbReference type="InterPro" id="IPR036396">
    <property type="entry name" value="Cyt_P450_sf"/>
</dbReference>
<keyword evidence="7 9" id="KW-0408">Iron</keyword>
<name>A0A8H5HG08_9AGAR</name>
<comment type="caution">
    <text evidence="11">The sequence shown here is derived from an EMBL/GenBank/DDBJ whole genome shotgun (WGS) entry which is preliminary data.</text>
</comment>
<dbReference type="Proteomes" id="UP000565441">
    <property type="component" value="Unassembled WGS sequence"/>
</dbReference>
<dbReference type="CDD" id="cd11065">
    <property type="entry name" value="CYP64-like"/>
    <property type="match status" value="1"/>
</dbReference>
<dbReference type="InterPro" id="IPR001128">
    <property type="entry name" value="Cyt_P450"/>
</dbReference>
<dbReference type="SUPFAM" id="SSF48264">
    <property type="entry name" value="Cytochrome P450"/>
    <property type="match status" value="1"/>
</dbReference>
<feature type="binding site" description="axial binding residue" evidence="9">
    <location>
        <position position="424"/>
    </location>
    <ligand>
        <name>heme</name>
        <dbReference type="ChEBI" id="CHEBI:30413"/>
    </ligand>
    <ligandPart>
        <name>Fe</name>
        <dbReference type="ChEBI" id="CHEBI:18248"/>
    </ligandPart>
</feature>
<dbReference type="Gene3D" id="1.10.630.10">
    <property type="entry name" value="Cytochrome P450"/>
    <property type="match status" value="1"/>
</dbReference>
<feature type="signal peptide" evidence="10">
    <location>
        <begin position="1"/>
        <end position="23"/>
    </location>
</feature>
<dbReference type="GO" id="GO:0016705">
    <property type="term" value="F:oxidoreductase activity, acting on paired donors, with incorporation or reduction of molecular oxygen"/>
    <property type="evidence" value="ECO:0007669"/>
    <property type="project" value="InterPro"/>
</dbReference>
<evidence type="ECO:0000256" key="2">
    <source>
        <dbReference type="ARBA" id="ARBA00005179"/>
    </source>
</evidence>
<dbReference type="GO" id="GO:0004497">
    <property type="term" value="F:monooxygenase activity"/>
    <property type="evidence" value="ECO:0007669"/>
    <property type="project" value="UniProtKB-KW"/>
</dbReference>
<evidence type="ECO:0000256" key="10">
    <source>
        <dbReference type="SAM" id="SignalP"/>
    </source>
</evidence>
<dbReference type="GO" id="GO:0005506">
    <property type="term" value="F:iron ion binding"/>
    <property type="evidence" value="ECO:0007669"/>
    <property type="project" value="InterPro"/>
</dbReference>